<dbReference type="Proteomes" id="UP000824120">
    <property type="component" value="Chromosome 2"/>
</dbReference>
<sequence length="87" mass="10510">MNIAHLRCLSKKICANFKGNRWIQWFHYQIRKLSCHLDTKECLDDHEKKERKTRVISQLRVQTVVDMKVTTRDLVLSYPKRSDTFLF</sequence>
<proteinExistence type="predicted"/>
<evidence type="ECO:0000313" key="2">
    <source>
        <dbReference type="Proteomes" id="UP000824120"/>
    </source>
</evidence>
<accession>A0A9J6AN34</accession>
<dbReference type="AlphaFoldDB" id="A0A9J6AN34"/>
<keyword evidence="2" id="KW-1185">Reference proteome</keyword>
<dbReference type="EMBL" id="JACXVP010000002">
    <property type="protein sequence ID" value="KAG5626037.1"/>
    <property type="molecule type" value="Genomic_DNA"/>
</dbReference>
<gene>
    <name evidence="1" type="ORF">H5410_011255</name>
</gene>
<evidence type="ECO:0000313" key="1">
    <source>
        <dbReference type="EMBL" id="KAG5626037.1"/>
    </source>
</evidence>
<comment type="caution">
    <text evidence="1">The sequence shown here is derived from an EMBL/GenBank/DDBJ whole genome shotgun (WGS) entry which is preliminary data.</text>
</comment>
<reference evidence="1 2" key="1">
    <citation type="submission" date="2020-09" db="EMBL/GenBank/DDBJ databases">
        <title>De no assembly of potato wild relative species, Solanum commersonii.</title>
        <authorList>
            <person name="Cho K."/>
        </authorList>
    </citation>
    <scope>NUCLEOTIDE SEQUENCE [LARGE SCALE GENOMIC DNA]</scope>
    <source>
        <strain evidence="1">LZ3.2</strain>
        <tissue evidence="1">Leaf</tissue>
    </source>
</reference>
<name>A0A9J6AN34_SOLCO</name>
<organism evidence="1 2">
    <name type="scientific">Solanum commersonii</name>
    <name type="common">Commerson's wild potato</name>
    <name type="synonym">Commerson's nightshade</name>
    <dbReference type="NCBI Taxonomy" id="4109"/>
    <lineage>
        <taxon>Eukaryota</taxon>
        <taxon>Viridiplantae</taxon>
        <taxon>Streptophyta</taxon>
        <taxon>Embryophyta</taxon>
        <taxon>Tracheophyta</taxon>
        <taxon>Spermatophyta</taxon>
        <taxon>Magnoliopsida</taxon>
        <taxon>eudicotyledons</taxon>
        <taxon>Gunneridae</taxon>
        <taxon>Pentapetalae</taxon>
        <taxon>asterids</taxon>
        <taxon>lamiids</taxon>
        <taxon>Solanales</taxon>
        <taxon>Solanaceae</taxon>
        <taxon>Solanoideae</taxon>
        <taxon>Solaneae</taxon>
        <taxon>Solanum</taxon>
    </lineage>
</organism>
<protein>
    <submittedName>
        <fullName evidence="1">Uncharacterized protein</fullName>
    </submittedName>
</protein>